<feature type="domain" description="LXG" evidence="2">
    <location>
        <begin position="1"/>
        <end position="230"/>
    </location>
</feature>
<dbReference type="PROSITE" id="PS51756">
    <property type="entry name" value="LXG"/>
    <property type="match status" value="1"/>
</dbReference>
<evidence type="ECO:0000313" key="4">
    <source>
        <dbReference type="Proteomes" id="UP000016233"/>
    </source>
</evidence>
<dbReference type="InterPro" id="IPR006829">
    <property type="entry name" value="LXG_dom"/>
</dbReference>
<dbReference type="eggNOG" id="COG4842">
    <property type="taxonomic scope" value="Bacteria"/>
</dbReference>
<protein>
    <recommendedName>
        <fullName evidence="2">LXG domain-containing protein</fullName>
    </recommendedName>
</protein>
<dbReference type="KEGG" id="sib:SIR_0169"/>
<name>T1ZCZ9_STRIT</name>
<dbReference type="Pfam" id="PF04740">
    <property type="entry name" value="LXG"/>
    <property type="match status" value="1"/>
</dbReference>
<evidence type="ECO:0000313" key="3">
    <source>
        <dbReference type="EMBL" id="AGU75561.1"/>
    </source>
</evidence>
<dbReference type="RefSeq" id="WP_020998231.1">
    <property type="nucleotide sequence ID" value="NC_022246.1"/>
</dbReference>
<dbReference type="OrthoDB" id="2224806at2"/>
<sequence>MKIDMTEVNNQKTALANSISNLNGQIDTAKNSLTNLTSSSSLTGDVKTAIDAKINNYQVPLLTNFTNALTTLSAQYDKTIEQFQSTVSENAADAVIDTDYLQGLLDNYSGIETSISTINTETSTIYSSISDIISLTNPDSSTITTPLAAAKTILTDTKTNMESFNGWTRGTELADLLLSQTQTIETLIGYASSGYTAADAKSFYNNNEFLQGVNKIAEAIANSTPVELLANISNTLNGFVRSNISWWKKFITDSKGKRAMASGKIWVDDEGQLHADGSAEAAAFLADLDTSGEFEIAGVKFNGEGKAFVGAKAAANIKANLTKDGIDVTAHAEAMLGVSASASGGFTVGSGILAAKGDAKVEAMAGAWANADGSVTFDKTGLEAKASASAKAGAEASGSADLTLGDTSHGITQAQVGVSGDAFAGAKASADASFGVKNNGEVAASANASAFAGAQAKGEAHGKALYTTFSVEGSAKAGIGGEVGASFKKEGGHLDIDLNLGASLGLGLGGRVKADFDYGSALKDIQDFGKWLTGSK</sequence>
<dbReference type="HOGENOM" id="CLU_507981_0_0_9"/>
<dbReference type="AlphaFoldDB" id="T1ZCZ9"/>
<comment type="similarity">
    <text evidence="1">In the N-terminal section; belongs to the LXG family.</text>
</comment>
<gene>
    <name evidence="3" type="ORF">SIR_0169</name>
</gene>
<evidence type="ECO:0000256" key="1">
    <source>
        <dbReference type="ARBA" id="ARBA00034117"/>
    </source>
</evidence>
<keyword evidence="5" id="KW-0002">3D-structure</keyword>
<accession>T1ZCZ9</accession>
<dbReference type="Proteomes" id="UP000016233">
    <property type="component" value="Chromosome"/>
</dbReference>
<proteinExistence type="evidence at protein level"/>
<dbReference type="PATRIC" id="fig|862967.3.peg.152"/>
<reference evidence="3 4" key="1">
    <citation type="journal article" date="2013" name="BMC Genomics">
        <title>Phylogenetic relationship and virulence inference of Streptococcus Anginosus Group: curated annotation and whole-genome comparative analysis support distinct species designation.</title>
        <authorList>
            <person name="Olson A.B."/>
            <person name="Kent H."/>
            <person name="Sibley C.D."/>
            <person name="Grinwis M.E."/>
            <person name="Mabon P."/>
            <person name="Ouellette C."/>
            <person name="Tyson S."/>
            <person name="Graham M."/>
            <person name="Tyler S.D."/>
            <person name="Van Domselaar G."/>
            <person name="Surette M.G."/>
            <person name="Corbett C.R."/>
        </authorList>
    </citation>
    <scope>NUCLEOTIDE SEQUENCE [LARGE SCALE GENOMIC DNA]</scope>
    <source>
        <strain evidence="3 4">B196</strain>
    </source>
</reference>
<keyword evidence="4" id="KW-1185">Reference proteome</keyword>
<evidence type="ECO:0000259" key="2">
    <source>
        <dbReference type="PROSITE" id="PS51756"/>
    </source>
</evidence>
<evidence type="ECO:0007829" key="5">
    <source>
        <dbReference type="PDB" id="8GMH"/>
    </source>
</evidence>
<reference evidence="5" key="2">
    <citation type="journal article" date="2024" name="Proc. Natl. Acad. Sci. U.S.A.">
        <title>Structure of a tripartite protein complex that targets toxins to the type VII secretion system.</title>
        <authorList>
            <person name="Klein T.A."/>
            <person name="Shah P.Y."/>
            <person name="Gkragkopoulou P."/>
            <person name="Grebenc D.W."/>
            <person name="Kim Y."/>
            <person name="Whitney J.C."/>
        </authorList>
    </citation>
    <scope>X-RAY CRYSTALLOGRAPHY (2.60 ANGSTROMS) OF 1-224</scope>
</reference>
<dbReference type="SMR" id="T1ZCZ9"/>
<organism evidence="3 4">
    <name type="scientific">Streptococcus intermedius B196</name>
    <dbReference type="NCBI Taxonomy" id="862967"/>
    <lineage>
        <taxon>Bacteria</taxon>
        <taxon>Bacillati</taxon>
        <taxon>Bacillota</taxon>
        <taxon>Bacilli</taxon>
        <taxon>Lactobacillales</taxon>
        <taxon>Streptococcaceae</taxon>
        <taxon>Streptococcus</taxon>
        <taxon>Streptococcus anginosus group</taxon>
    </lineage>
</organism>
<dbReference type="EMBL" id="CP003857">
    <property type="protein sequence ID" value="AGU75561.1"/>
    <property type="molecule type" value="Genomic_DNA"/>
</dbReference>
<dbReference type="PDB" id="8GMH">
    <property type="method" value="X-ray"/>
    <property type="resolution" value="2.60 A"/>
    <property type="chains" value="A/B=1-224"/>
</dbReference>